<accession>A0A1A8XHS9</accession>
<protein>
    <submittedName>
        <fullName evidence="2">Uncharacterized protein</fullName>
    </submittedName>
</protein>
<dbReference type="EMBL" id="FLQX01000024">
    <property type="protein sequence ID" value="SBT03922.1"/>
    <property type="molecule type" value="Genomic_DNA"/>
</dbReference>
<dbReference type="Gene3D" id="1.20.58.220">
    <property type="entry name" value="Phosphate transport system protein phou homolog 2, domain 2"/>
    <property type="match status" value="1"/>
</dbReference>
<reference evidence="2 3" key="1">
    <citation type="submission" date="2016-06" db="EMBL/GenBank/DDBJ databases">
        <authorList>
            <person name="Kjaerup R.B."/>
            <person name="Dalgaard T.S."/>
            <person name="Juul-Madsen H.R."/>
        </authorList>
    </citation>
    <scope>NUCLEOTIDE SEQUENCE [LARGE SCALE GENOMIC DNA]</scope>
    <source>
        <strain evidence="2">3</strain>
    </source>
</reference>
<feature type="region of interest" description="Disordered" evidence="1">
    <location>
        <begin position="235"/>
        <end position="256"/>
    </location>
</feature>
<organism evidence="2 3">
    <name type="scientific">Candidatus Accumulibacter aalborgensis</name>
    <dbReference type="NCBI Taxonomy" id="1860102"/>
    <lineage>
        <taxon>Bacteria</taxon>
        <taxon>Pseudomonadati</taxon>
        <taxon>Pseudomonadota</taxon>
        <taxon>Betaproteobacteria</taxon>
        <taxon>Candidatus Accumulibacter</taxon>
    </lineage>
</organism>
<evidence type="ECO:0000313" key="3">
    <source>
        <dbReference type="Proteomes" id="UP000199169"/>
    </source>
</evidence>
<feature type="compositionally biased region" description="Low complexity" evidence="1">
    <location>
        <begin position="245"/>
        <end position="256"/>
    </location>
</feature>
<keyword evidence="3" id="KW-1185">Reference proteome</keyword>
<sequence>MTLIPIAQLVRRAHRLDVAAERPDFLAMIDQQAGMVVDLAMALGEVLQGRESAHSLRLLDLEQRRDELRRRNRAAVNSMLSRSSGVDEIPWTMEALDLSAASLLRTVHRFHPLWSVPDEATRQMVAVIRQATASLQQGYSRLANGSPAAELDADAAIGSKMLLIRYRDPAFKAMRDAGAGRYSTPQDQLVQLPPQASDDPAGWLCDLYDNLNGITQELAGAGVILKRWSRRLTAGRHGDSGGASGAWSPASPARLS</sequence>
<dbReference type="Proteomes" id="UP000199169">
    <property type="component" value="Unassembled WGS sequence"/>
</dbReference>
<dbReference type="InterPro" id="IPR038078">
    <property type="entry name" value="PhoU-like_sf"/>
</dbReference>
<evidence type="ECO:0000256" key="1">
    <source>
        <dbReference type="SAM" id="MobiDB-lite"/>
    </source>
</evidence>
<proteinExistence type="predicted"/>
<name>A0A1A8XHS9_9PROT</name>
<gene>
    <name evidence="2" type="ORF">ACCAA_120015</name>
</gene>
<dbReference type="AlphaFoldDB" id="A0A1A8XHS9"/>
<evidence type="ECO:0000313" key="2">
    <source>
        <dbReference type="EMBL" id="SBT03922.1"/>
    </source>
</evidence>